<dbReference type="EMBL" id="LBXR01000005">
    <property type="protein sequence ID" value="KKR34894.1"/>
    <property type="molecule type" value="Genomic_DNA"/>
</dbReference>
<name>A0A0G0Q3C7_9BACT</name>
<accession>A0A0G0Q3C7</accession>
<dbReference type="STRING" id="1619037.UT67_C0005G0006"/>
<gene>
    <name evidence="1" type="ORF">UT67_C0005G0006</name>
</gene>
<dbReference type="Gene3D" id="3.30.565.10">
    <property type="entry name" value="Histidine kinase-like ATPase, C-terminal domain"/>
    <property type="match status" value="1"/>
</dbReference>
<dbReference type="SUPFAM" id="SSF55874">
    <property type="entry name" value="ATPase domain of HSP90 chaperone/DNA topoisomerase II/histidine kinase"/>
    <property type="match status" value="1"/>
</dbReference>
<dbReference type="AlphaFoldDB" id="A0A0G0Q3C7"/>
<protein>
    <recommendedName>
        <fullName evidence="3">ATP-binding protein</fullName>
    </recommendedName>
</protein>
<reference evidence="1 2" key="1">
    <citation type="journal article" date="2015" name="Nature">
        <title>rRNA introns, odd ribosomes, and small enigmatic genomes across a large radiation of phyla.</title>
        <authorList>
            <person name="Brown C.T."/>
            <person name="Hug L.A."/>
            <person name="Thomas B.C."/>
            <person name="Sharon I."/>
            <person name="Castelle C.J."/>
            <person name="Singh A."/>
            <person name="Wilkins M.J."/>
            <person name="Williams K.H."/>
            <person name="Banfield J.F."/>
        </authorList>
    </citation>
    <scope>NUCLEOTIDE SEQUENCE [LARGE SCALE GENOMIC DNA]</scope>
</reference>
<dbReference type="Pfam" id="PF13589">
    <property type="entry name" value="HATPase_c_3"/>
    <property type="match status" value="1"/>
</dbReference>
<sequence>MSDNYSHEQHTIPVTVDKSHLITIGEKLYTEKMSFLRELVNNAFDADATRVDVVIAPDAIIITDNGSGMDENGLCQYFTIGSPHKKHADISPRHGRARIGEFGIGKFAALAACKKFEVETQCGVFHARLIFDKETWAQHDDWHLNIDILPPISEHGDGCAITLRSPSITIVPGKVRRYLAEKSPIHAPNFSIYCNDELVTGDVVTGRHLSISLETLFGPIAGSLIITPIERRDRPLGIAITVKGVLIRYEPLGLDTYRKLGVTRLTGRVNADWLPITSGRDDFIRDSAEFITFTEAIRKEISKALAQIKHDGDTTANRQASRVLKDALQRIGKAMKARKELFPGAQVPMGTVAGANDAPQVAGYNVSEATFIPSDEELPPEVKGRFAQGANKKRLRGRHHAMLGDKSVLRTLRIANLEIAVRLEHLGVDEESILSGGIIFINLDHPLYRANQRDDSLLAAHLARVITKELALQTGITDPRQIFSLQTELLTSALANERKSSKK</sequence>
<evidence type="ECO:0000313" key="2">
    <source>
        <dbReference type="Proteomes" id="UP000034855"/>
    </source>
</evidence>
<evidence type="ECO:0000313" key="1">
    <source>
        <dbReference type="EMBL" id="KKR34894.1"/>
    </source>
</evidence>
<organism evidence="1 2">
    <name type="scientific">Candidatus Magasanikbacteria bacterium GW2011_GWA2_40_10</name>
    <dbReference type="NCBI Taxonomy" id="1619037"/>
    <lineage>
        <taxon>Bacteria</taxon>
        <taxon>Candidatus Magasanikiibacteriota</taxon>
    </lineage>
</organism>
<dbReference type="InterPro" id="IPR036890">
    <property type="entry name" value="HATPase_C_sf"/>
</dbReference>
<proteinExistence type="predicted"/>
<comment type="caution">
    <text evidence="1">The sequence shown here is derived from an EMBL/GenBank/DDBJ whole genome shotgun (WGS) entry which is preliminary data.</text>
</comment>
<dbReference type="Proteomes" id="UP000034855">
    <property type="component" value="Unassembled WGS sequence"/>
</dbReference>
<evidence type="ECO:0008006" key="3">
    <source>
        <dbReference type="Google" id="ProtNLM"/>
    </source>
</evidence>